<name>A0A411MNC8_9PSED</name>
<dbReference type="AlphaFoldDB" id="A0A411MNC8"/>
<feature type="domain" description="FAD-dependent urate hydroxylase HpyO/Asp monooxygenase CreE-like FAD/NAD(P)-binding" evidence="1">
    <location>
        <begin position="7"/>
        <end position="183"/>
    </location>
</feature>
<dbReference type="SUPFAM" id="SSF51905">
    <property type="entry name" value="FAD/NAD(P)-binding domain"/>
    <property type="match status" value="1"/>
</dbReference>
<organism evidence="2 3">
    <name type="scientific">Pseudomonas tructae</name>
    <dbReference type="NCBI Taxonomy" id="2518644"/>
    <lineage>
        <taxon>Bacteria</taxon>
        <taxon>Pseudomonadati</taxon>
        <taxon>Pseudomonadota</taxon>
        <taxon>Gammaproteobacteria</taxon>
        <taxon>Pseudomonadales</taxon>
        <taxon>Pseudomonadaceae</taxon>
        <taxon>Pseudomonas</taxon>
    </lineage>
</organism>
<reference evidence="2 3" key="1">
    <citation type="submission" date="2019-02" db="EMBL/GenBank/DDBJ databases">
        <title>Complete genome sequence of Pseudomonas sp. SNU WT1 isolated from rainbow trout.</title>
        <authorList>
            <person name="Oh W.T."/>
            <person name="Park S.C."/>
        </authorList>
    </citation>
    <scope>NUCLEOTIDE SEQUENCE [LARGE SCALE GENOMIC DNA]</scope>
    <source>
        <strain evidence="2 3">SNU WT1</strain>
    </source>
</reference>
<dbReference type="EMBL" id="CP035952">
    <property type="protein sequence ID" value="QBF28336.1"/>
    <property type="molecule type" value="Genomic_DNA"/>
</dbReference>
<dbReference type="PANTHER" id="PTHR40254">
    <property type="entry name" value="BLR0577 PROTEIN"/>
    <property type="match status" value="1"/>
</dbReference>
<sequence length="618" mass="68856">MRHWVVAIVGMGARGLGVLERISAIHSTLGSSSKLTLFLVDSLGTGQGVHSEGQARNLLTNTVASQITMFNDTSVTGAGPVREGPCFWQWARQVGYRNLNGDVLRSGNSGREIDPDDYLPRAVLGEYLTDCYRDLFVELQEGLKLHQVRQDAVDFIPHSQGVDVLTSDGYRIAADFVFITTGHGKCRPSEQERKMMAFKQRCAQVNHRLDYIRNSYPLDQLQRISSQSCVAIQGTGLTAYDVISELTVGRKGQFVEREGRLEYIASGLEPEIVLFSRNSLPFSARAKNQKGTCGQYRAQFLTLEAIDKLRAKALALTGSSQLSFTEDVYPLLLEDMASVYAATKRQYEGIDVSPAQSYWAINNALWPLQGRAFESLTHFSGWVKSYIREDLEQAQRGNVNSPIKAAMDVIRDIRDNLRYAIDHCGLTSSSHQALIEEYCPVFNRVAVGPPLQRNRELLALLEQGIVNMACGPRPTLQINEVEGCFEVVSSFTADKSVVKADVLVQARLDSFSPLTDTSPLIRNLYERGVIRAYFNGNYHPGGIDVDKNQHPINQQGEVQENIWALGNLVEGPNFYTYVLPRPGVNSRSLKDAGCCVLQMFNKIAKVRKQEVEKRNTFA</sequence>
<evidence type="ECO:0000259" key="1">
    <source>
        <dbReference type="Pfam" id="PF13454"/>
    </source>
</evidence>
<accession>A0A411MNC8</accession>
<evidence type="ECO:0000313" key="2">
    <source>
        <dbReference type="EMBL" id="QBF28336.1"/>
    </source>
</evidence>
<protein>
    <recommendedName>
        <fullName evidence="1">FAD-dependent urate hydroxylase HpyO/Asp monooxygenase CreE-like FAD/NAD(P)-binding domain-containing protein</fullName>
    </recommendedName>
</protein>
<keyword evidence="3" id="KW-1185">Reference proteome</keyword>
<dbReference type="Pfam" id="PF13454">
    <property type="entry name" value="NAD_binding_9"/>
    <property type="match status" value="1"/>
</dbReference>
<dbReference type="InterPro" id="IPR052189">
    <property type="entry name" value="L-asp_N-monooxygenase_NS-form"/>
</dbReference>
<proteinExistence type="predicted"/>
<dbReference type="InterPro" id="IPR038732">
    <property type="entry name" value="HpyO/CreE_NAD-binding"/>
</dbReference>
<evidence type="ECO:0000313" key="3">
    <source>
        <dbReference type="Proteomes" id="UP000291130"/>
    </source>
</evidence>
<dbReference type="PANTHER" id="PTHR40254:SF1">
    <property type="entry name" value="BLR0577 PROTEIN"/>
    <property type="match status" value="1"/>
</dbReference>
<dbReference type="InterPro" id="IPR036188">
    <property type="entry name" value="FAD/NAD-bd_sf"/>
</dbReference>
<dbReference type="KEGG" id="ptk:EXN22_22545"/>
<gene>
    <name evidence="2" type="ORF">EXN22_22545</name>
</gene>
<dbReference type="Proteomes" id="UP000291130">
    <property type="component" value="Chromosome"/>
</dbReference>
<dbReference type="OrthoDB" id="6309046at2"/>
<dbReference type="RefSeq" id="WP_130266142.1">
    <property type="nucleotide sequence ID" value="NZ_CP035952.1"/>
</dbReference>